<dbReference type="OrthoDB" id="5587275at2"/>
<accession>N9V8E3</accession>
<reference evidence="2 3" key="1">
    <citation type="journal article" date="2013" name="Genome Announc.">
        <title>Draft Genome Sequence of the Aeromonas diversa Type Strain.</title>
        <authorList>
            <person name="Farfan M."/>
            <person name="Spataro N."/>
            <person name="Sanglas A."/>
            <person name="Albarral V."/>
            <person name="Loren J.G."/>
            <person name="Bosch E."/>
            <person name="Fuste M.C."/>
        </authorList>
    </citation>
    <scope>NUCLEOTIDE SEQUENCE [LARGE SCALE GENOMIC DNA]</scope>
    <source>
        <strain evidence="2 3">2478-85</strain>
    </source>
</reference>
<evidence type="ECO:0000313" key="3">
    <source>
        <dbReference type="Proteomes" id="UP000023775"/>
    </source>
</evidence>
<organism evidence="2 3">
    <name type="scientific">Aeromonas diversa CDC 2478-85</name>
    <dbReference type="NCBI Taxonomy" id="1268237"/>
    <lineage>
        <taxon>Bacteria</taxon>
        <taxon>Pseudomonadati</taxon>
        <taxon>Pseudomonadota</taxon>
        <taxon>Gammaproteobacteria</taxon>
        <taxon>Aeromonadales</taxon>
        <taxon>Aeromonadaceae</taxon>
        <taxon>Aeromonas</taxon>
    </lineage>
</organism>
<evidence type="ECO:0008006" key="4">
    <source>
        <dbReference type="Google" id="ProtNLM"/>
    </source>
</evidence>
<sequence length="176" mass="19490">MHVSNKPSWLMLAGAALLVSACTQQPRVAPAKPKPAVVEAPAVPSVDPNAKVQIEGVERLAFSEEYQGPAEGSLESVRALFGRGYVDSGLRETMLAAVRSDYPMLGMRDVRLTDPVRKFLTSERAAMTAHDYIRRGLEAHLGPISDARYRQIWQSLPQNGEVRHWSARIKQVMAKR</sequence>
<dbReference type="AlphaFoldDB" id="N9V8E3"/>
<evidence type="ECO:0000256" key="1">
    <source>
        <dbReference type="SAM" id="SignalP"/>
    </source>
</evidence>
<gene>
    <name evidence="2" type="ORF">G114_12488</name>
</gene>
<protein>
    <recommendedName>
        <fullName evidence="4">Lipoprotein</fullName>
    </recommendedName>
</protein>
<dbReference type="EMBL" id="APVG01000032">
    <property type="protein sequence ID" value="ENY71547.1"/>
    <property type="molecule type" value="Genomic_DNA"/>
</dbReference>
<dbReference type="Proteomes" id="UP000023775">
    <property type="component" value="Unassembled WGS sequence"/>
</dbReference>
<dbReference type="PATRIC" id="fig|1268237.3.peg.2462"/>
<evidence type="ECO:0000313" key="2">
    <source>
        <dbReference type="EMBL" id="ENY71547.1"/>
    </source>
</evidence>
<feature type="chain" id="PRO_5004155254" description="Lipoprotein" evidence="1">
    <location>
        <begin position="22"/>
        <end position="176"/>
    </location>
</feature>
<dbReference type="PROSITE" id="PS51257">
    <property type="entry name" value="PROKAR_LIPOPROTEIN"/>
    <property type="match status" value="1"/>
</dbReference>
<proteinExistence type="predicted"/>
<comment type="caution">
    <text evidence="2">The sequence shown here is derived from an EMBL/GenBank/DDBJ whole genome shotgun (WGS) entry which is preliminary data.</text>
</comment>
<name>N9V8E3_9GAMM</name>
<dbReference type="RefSeq" id="WP_005355351.1">
    <property type="nucleotide sequence ID" value="NZ_APVG01000032.1"/>
</dbReference>
<keyword evidence="1" id="KW-0732">Signal</keyword>
<keyword evidence="3" id="KW-1185">Reference proteome</keyword>
<feature type="signal peptide" evidence="1">
    <location>
        <begin position="1"/>
        <end position="21"/>
    </location>
</feature>